<feature type="compositionally biased region" description="Basic residues" evidence="1">
    <location>
        <begin position="134"/>
        <end position="145"/>
    </location>
</feature>
<protein>
    <submittedName>
        <fullName evidence="3">Uncharacterized protein</fullName>
    </submittedName>
</protein>
<feature type="transmembrane region" description="Helical" evidence="2">
    <location>
        <begin position="737"/>
        <end position="760"/>
    </location>
</feature>
<reference evidence="3 4" key="1">
    <citation type="submission" date="2017-03" db="EMBL/GenBank/DDBJ databases">
        <title>Genomes of endolithic fungi from Antarctica.</title>
        <authorList>
            <person name="Coleine C."/>
            <person name="Masonjones S."/>
            <person name="Stajich J.E."/>
        </authorList>
    </citation>
    <scope>NUCLEOTIDE SEQUENCE [LARGE SCALE GENOMIC DNA]</scope>
    <source>
        <strain evidence="3 4">CCFEE 5187</strain>
    </source>
</reference>
<evidence type="ECO:0000313" key="3">
    <source>
        <dbReference type="EMBL" id="TKA81056.1"/>
    </source>
</evidence>
<feature type="compositionally biased region" description="Basic and acidic residues" evidence="1">
    <location>
        <begin position="113"/>
        <end position="133"/>
    </location>
</feature>
<comment type="caution">
    <text evidence="3">The sequence shown here is derived from an EMBL/GenBank/DDBJ whole genome shotgun (WGS) entry which is preliminary data.</text>
</comment>
<dbReference type="InterPro" id="IPR038769">
    <property type="entry name" value="MTC4"/>
</dbReference>
<keyword evidence="4" id="KW-1185">Reference proteome</keyword>
<organism evidence="3 4">
    <name type="scientific">Cryomyces minteri</name>
    <dbReference type="NCBI Taxonomy" id="331657"/>
    <lineage>
        <taxon>Eukaryota</taxon>
        <taxon>Fungi</taxon>
        <taxon>Dikarya</taxon>
        <taxon>Ascomycota</taxon>
        <taxon>Pezizomycotina</taxon>
        <taxon>Dothideomycetes</taxon>
        <taxon>Dothideomycetes incertae sedis</taxon>
        <taxon>Cryomyces</taxon>
    </lineage>
</organism>
<feature type="compositionally biased region" description="Basic and acidic residues" evidence="1">
    <location>
        <begin position="469"/>
        <end position="479"/>
    </location>
</feature>
<name>A0A4U0XX61_9PEZI</name>
<evidence type="ECO:0000256" key="2">
    <source>
        <dbReference type="SAM" id="Phobius"/>
    </source>
</evidence>
<feature type="region of interest" description="Disordered" evidence="1">
    <location>
        <begin position="365"/>
        <end position="515"/>
    </location>
</feature>
<gene>
    <name evidence="3" type="ORF">B0A49_00676</name>
</gene>
<dbReference type="AlphaFoldDB" id="A0A4U0XX61"/>
<feature type="region of interest" description="Disordered" evidence="1">
    <location>
        <begin position="275"/>
        <end position="304"/>
    </location>
</feature>
<keyword evidence="2" id="KW-1133">Transmembrane helix</keyword>
<dbReference type="STRING" id="331657.A0A4U0XX61"/>
<evidence type="ECO:0000256" key="1">
    <source>
        <dbReference type="SAM" id="MobiDB-lite"/>
    </source>
</evidence>
<sequence>MSGPSNYQTPRSSTSSQPSVTSSSTLHTRYSGFHLEPGGPSSPSGRADQGISRLSDKDGDYASEQPGIGQNGNGYLGDNSAGNSRRYRPRRSGGFLLESAFSSSPDAAAFGEQVERRQNDLKGKGRRDNDRLHVEKRRSTNHRLSGHGSSPLAREFTRAAPTPGGADVEDRENLQTSVPLPTVDRNASFEPGGEDSGLHRRQAPGGLSAYGNSPRAPALNPADLVNMALNLNETGWNNTAKVLAWVNAVEERAERPEYRVEVDSVSLPPFGVNYTEDEDSQFPSPKGHRRTDTVTSKPKGPRMNWITHPSDLLADAFWLEQEDNNHKDGKEATDTRDPSSAVTRFLKSGRIGELVRNEGSRMGDFIWRKDSPADDATASDASLGLPDSSDTEDNEATSRTLKKRPNPLSRSTASYEDKTEAERGRMKPKYYMNNLPTFKPASNSKRHSPSVSPGKQEDDHILRQQLAQRDQRRPSRFERLAPPGLDLSNISPSSSSPDLARVYSQTTNGSTIDDRRNSYGFTISRSRSRDNYRLGFPGEVGRKGPAMSGLAGLGVSANSGSSRPGLKGKRHWSISDRAPQVQHAAVTQHDIAHVRALLLSSGIKAREIKRRAHSVRSPAPSFLLKASQVTSKPLYPVARKEEHVLAARLLSNDLAAVTTAFEATLTRFCNATAPRVSSRLSALHDLVVEDLTPRVHQCADDADAFTAEMTTSYTLAIKQVNDSVDLMLRTRRRRLKWIRKVGFVLLEWLLLGVMWCVWLLFVLVRMVKGVVVGFARGIAWVLWL</sequence>
<feature type="compositionally biased region" description="Low complexity" evidence="1">
    <location>
        <begin position="8"/>
        <end position="25"/>
    </location>
</feature>
<dbReference type="Proteomes" id="UP000308768">
    <property type="component" value="Unassembled WGS sequence"/>
</dbReference>
<feature type="compositionally biased region" description="Basic and acidic residues" evidence="1">
    <location>
        <begin position="415"/>
        <end position="425"/>
    </location>
</feature>
<dbReference type="PANTHER" id="PTHR38426:SF1">
    <property type="entry name" value="MAINTENANCE OF TELOMERE CAPPING PROTEIN 4"/>
    <property type="match status" value="1"/>
</dbReference>
<dbReference type="EMBL" id="NAJN01000036">
    <property type="protein sequence ID" value="TKA81056.1"/>
    <property type="molecule type" value="Genomic_DNA"/>
</dbReference>
<keyword evidence="2" id="KW-0472">Membrane</keyword>
<evidence type="ECO:0000313" key="4">
    <source>
        <dbReference type="Proteomes" id="UP000308768"/>
    </source>
</evidence>
<feature type="compositionally biased region" description="Low complexity" evidence="1">
    <location>
        <begin position="99"/>
        <end position="110"/>
    </location>
</feature>
<keyword evidence="2" id="KW-0812">Transmembrane</keyword>
<dbReference type="PANTHER" id="PTHR38426">
    <property type="entry name" value="MAINTENANCE OF TELOMERE CAPPING PROTEIN 4"/>
    <property type="match status" value="1"/>
</dbReference>
<proteinExistence type="predicted"/>
<accession>A0A4U0XX61</accession>
<dbReference type="OrthoDB" id="5402622at2759"/>
<feature type="compositionally biased region" description="Polar residues" evidence="1">
    <location>
        <begin position="434"/>
        <end position="453"/>
    </location>
</feature>
<feature type="region of interest" description="Disordered" evidence="1">
    <location>
        <begin position="1"/>
        <end position="214"/>
    </location>
</feature>